<name>A0A9D2IVL7_9FIRM</name>
<dbReference type="GO" id="GO:0004557">
    <property type="term" value="F:alpha-galactosidase activity"/>
    <property type="evidence" value="ECO:0007669"/>
    <property type="project" value="UniProtKB-EC"/>
</dbReference>
<evidence type="ECO:0000313" key="5">
    <source>
        <dbReference type="Proteomes" id="UP000824044"/>
    </source>
</evidence>
<accession>A0A9D2IVL7</accession>
<dbReference type="Proteomes" id="UP000824044">
    <property type="component" value="Unassembled WGS sequence"/>
</dbReference>
<dbReference type="InterPro" id="IPR017853">
    <property type="entry name" value="GH"/>
</dbReference>
<dbReference type="Pfam" id="PF16874">
    <property type="entry name" value="Glyco_hydro_36C"/>
    <property type="match status" value="1"/>
</dbReference>
<dbReference type="GO" id="GO:0016052">
    <property type="term" value="P:carbohydrate catabolic process"/>
    <property type="evidence" value="ECO:0007669"/>
    <property type="project" value="InterPro"/>
</dbReference>
<gene>
    <name evidence="4" type="ORF">H9812_05330</name>
</gene>
<protein>
    <submittedName>
        <fullName evidence="4">Alpha-galactosidase</fullName>
        <ecNumber evidence="4">3.2.1.22</ecNumber>
    </submittedName>
</protein>
<dbReference type="InterPro" id="IPR002252">
    <property type="entry name" value="Glyco_hydro_36"/>
</dbReference>
<evidence type="ECO:0000313" key="4">
    <source>
        <dbReference type="EMBL" id="HIZ24871.1"/>
    </source>
</evidence>
<feature type="non-terminal residue" evidence="4">
    <location>
        <position position="1"/>
    </location>
</feature>
<evidence type="ECO:0000259" key="3">
    <source>
        <dbReference type="Pfam" id="PF16874"/>
    </source>
</evidence>
<comment type="caution">
    <text evidence="4">The sequence shown here is derived from an EMBL/GenBank/DDBJ whole genome shotgun (WGS) entry which is preliminary data.</text>
</comment>
<dbReference type="InterPro" id="IPR031705">
    <property type="entry name" value="Glyco_hydro_36_C"/>
</dbReference>
<sequence length="215" mass="23992">AFPNVFFEGCAGGGGRFDGGALYYYPQIWTSDDTDGLERTKIQWGTSVCYPVSAMSCHVSACPNHQTGRTTPFATRGAIASLGATGYELDLTKLSEEEKEQVREQIKNYKQIDELVLRGDLYRLADPFDGNHFCEMLVSKDKSKAYLVGERFRGDPCDHDRVLKLRGLDEGKTYTIRELNVTVSGAALMGAGLFFPRLADCGSWIWHIEEIDKKD</sequence>
<dbReference type="Gene3D" id="2.60.40.1180">
    <property type="entry name" value="Golgi alpha-mannosidase II"/>
    <property type="match status" value="1"/>
</dbReference>
<dbReference type="SUPFAM" id="SSF51445">
    <property type="entry name" value="(Trans)glycosidases"/>
    <property type="match status" value="1"/>
</dbReference>
<organism evidence="4 5">
    <name type="scientific">Candidatus Gallimonas intestinigallinarum</name>
    <dbReference type="NCBI Taxonomy" id="2838604"/>
    <lineage>
        <taxon>Bacteria</taxon>
        <taxon>Bacillati</taxon>
        <taxon>Bacillota</taxon>
        <taxon>Clostridia</taxon>
        <taxon>Candidatus Gallimonas</taxon>
    </lineage>
</organism>
<dbReference type="Gene3D" id="3.20.20.70">
    <property type="entry name" value="Aldolase class I"/>
    <property type="match status" value="1"/>
</dbReference>
<dbReference type="InterPro" id="IPR013780">
    <property type="entry name" value="Glyco_hydro_b"/>
</dbReference>
<reference evidence="4" key="1">
    <citation type="journal article" date="2021" name="PeerJ">
        <title>Extensive microbial diversity within the chicken gut microbiome revealed by metagenomics and culture.</title>
        <authorList>
            <person name="Gilroy R."/>
            <person name="Ravi A."/>
            <person name="Getino M."/>
            <person name="Pursley I."/>
            <person name="Horton D.L."/>
            <person name="Alikhan N.F."/>
            <person name="Baker D."/>
            <person name="Gharbi K."/>
            <person name="Hall N."/>
            <person name="Watson M."/>
            <person name="Adriaenssens E.M."/>
            <person name="Foster-Nyarko E."/>
            <person name="Jarju S."/>
            <person name="Secka A."/>
            <person name="Antonio M."/>
            <person name="Oren A."/>
            <person name="Chaudhuri R.R."/>
            <person name="La Ragione R."/>
            <person name="Hildebrand F."/>
            <person name="Pallen M.J."/>
        </authorList>
    </citation>
    <scope>NUCLEOTIDE SEQUENCE</scope>
    <source>
        <strain evidence="4">CHK33-5263</strain>
    </source>
</reference>
<dbReference type="AlphaFoldDB" id="A0A9D2IVL7"/>
<dbReference type="PRINTS" id="PR00743">
    <property type="entry name" value="GLHYDRLASE36"/>
</dbReference>
<dbReference type="Pfam" id="PF02065">
    <property type="entry name" value="Melibiase"/>
    <property type="match status" value="1"/>
</dbReference>
<proteinExistence type="predicted"/>
<dbReference type="EC" id="3.2.1.22" evidence="4"/>
<keyword evidence="2 4" id="KW-0326">Glycosidase</keyword>
<feature type="domain" description="Glycosyl hydrolase family 36 C-terminal" evidence="3">
    <location>
        <begin position="136"/>
        <end position="208"/>
    </location>
</feature>
<evidence type="ECO:0000256" key="2">
    <source>
        <dbReference type="ARBA" id="ARBA00023295"/>
    </source>
</evidence>
<dbReference type="InterPro" id="IPR013785">
    <property type="entry name" value="Aldolase_TIM"/>
</dbReference>
<reference evidence="4" key="2">
    <citation type="submission" date="2021-04" db="EMBL/GenBank/DDBJ databases">
        <authorList>
            <person name="Gilroy R."/>
        </authorList>
    </citation>
    <scope>NUCLEOTIDE SEQUENCE</scope>
    <source>
        <strain evidence="4">CHK33-5263</strain>
    </source>
</reference>
<evidence type="ECO:0000256" key="1">
    <source>
        <dbReference type="ARBA" id="ARBA00022801"/>
    </source>
</evidence>
<dbReference type="EMBL" id="DXBS01000105">
    <property type="protein sequence ID" value="HIZ24871.1"/>
    <property type="molecule type" value="Genomic_DNA"/>
</dbReference>
<keyword evidence="1 4" id="KW-0378">Hydrolase</keyword>